<dbReference type="InterPro" id="IPR011990">
    <property type="entry name" value="TPR-like_helical_dom_sf"/>
</dbReference>
<evidence type="ECO:0000256" key="1">
    <source>
        <dbReference type="PROSITE-ProRule" id="PRU00339"/>
    </source>
</evidence>
<evidence type="ECO:0008006" key="5">
    <source>
        <dbReference type="Google" id="ProtNLM"/>
    </source>
</evidence>
<protein>
    <recommendedName>
        <fullName evidence="5">Assembly chaperone of rpl4</fullName>
    </recommendedName>
</protein>
<feature type="repeat" description="TPR" evidence="1">
    <location>
        <begin position="94"/>
        <end position="127"/>
    </location>
</feature>
<keyword evidence="4" id="KW-1185">Reference proteome</keyword>
<dbReference type="SUPFAM" id="SSF48452">
    <property type="entry name" value="TPR-like"/>
    <property type="match status" value="2"/>
</dbReference>
<dbReference type="PROSITE" id="PS50005">
    <property type="entry name" value="TPR"/>
    <property type="match status" value="1"/>
</dbReference>
<evidence type="ECO:0000313" key="4">
    <source>
        <dbReference type="Proteomes" id="UP000660262"/>
    </source>
</evidence>
<dbReference type="OrthoDB" id="1914839at2759"/>
<gene>
    <name evidence="3" type="ORF">PPROV_000785200</name>
</gene>
<dbReference type="InterPro" id="IPR044650">
    <property type="entry name" value="SRFR1-like"/>
</dbReference>
<dbReference type="SMART" id="SM00028">
    <property type="entry name" value="TPR"/>
    <property type="match status" value="4"/>
</dbReference>
<feature type="compositionally biased region" description="Low complexity" evidence="2">
    <location>
        <begin position="13"/>
        <end position="40"/>
    </location>
</feature>
<dbReference type="InterPro" id="IPR019734">
    <property type="entry name" value="TPR_rpt"/>
</dbReference>
<keyword evidence="1" id="KW-0802">TPR repeat</keyword>
<feature type="region of interest" description="Disordered" evidence="2">
    <location>
        <begin position="355"/>
        <end position="390"/>
    </location>
</feature>
<reference evidence="3" key="1">
    <citation type="submission" date="2020-10" db="EMBL/GenBank/DDBJ databases">
        <title>Unveiling of a novel bifunctional photoreceptor, Dualchrome1, isolated from a cosmopolitan green alga.</title>
        <authorList>
            <person name="Suzuki S."/>
            <person name="Kawachi M."/>
        </authorList>
    </citation>
    <scope>NUCLEOTIDE SEQUENCE</scope>
    <source>
        <strain evidence="3">NIES 2893</strain>
    </source>
</reference>
<dbReference type="Gene3D" id="1.25.40.10">
    <property type="entry name" value="Tetratricopeptide repeat domain"/>
    <property type="match status" value="2"/>
</dbReference>
<name>A0A830HR08_9CHLO</name>
<sequence length="408" mass="42541">MGKPSSRMKKQASQEASPSSHGASSQAHAHQAHAQAQVGKLAGGGSSLSLAASGDGGVATTALRTRAAQRAAMGDVVGAISDLKLAVNLAPQDAETMEELGALLAETGQSQLAEAAFRHAIAIAPEVGHEKYMALGQLLVSEGNVEHGAASLRKGVDILRALAQSSKTGKAADVSAELSVALCSLAEAVLHAHAFEDDAPDAQAMQRADGEVQALLEEAAATDTSNPEPWQALASLRLTQGDSAAARTCIAECMKRRSPPASISEEDVYNSFESHFACAKLLVEVGELADATALLERLVEVDDGEADVWYVLGVCHLRQSDGAGDEEATEESLACAAECVERGEQLCSASDSAMMDDDMDEDAAPVKAGAGAGIPMPSPSAREESQRRRTAFAELRAEIERREKQKCQ</sequence>
<dbReference type="PANTHER" id="PTHR44749:SF1">
    <property type="entry name" value="TETRATRICOPEPTIDE-LIKE HELICAL DOMAIN-CONTAINING PROTEIN"/>
    <property type="match status" value="1"/>
</dbReference>
<proteinExistence type="predicted"/>
<dbReference type="Proteomes" id="UP000660262">
    <property type="component" value="Unassembled WGS sequence"/>
</dbReference>
<dbReference type="Pfam" id="PF13181">
    <property type="entry name" value="TPR_8"/>
    <property type="match status" value="1"/>
</dbReference>
<dbReference type="GO" id="GO:0045892">
    <property type="term" value="P:negative regulation of DNA-templated transcription"/>
    <property type="evidence" value="ECO:0007669"/>
    <property type="project" value="InterPro"/>
</dbReference>
<accession>A0A830HR08</accession>
<dbReference type="AlphaFoldDB" id="A0A830HR08"/>
<dbReference type="EMBL" id="BNJQ01000023">
    <property type="protein sequence ID" value="GHP09115.1"/>
    <property type="molecule type" value="Genomic_DNA"/>
</dbReference>
<organism evidence="3 4">
    <name type="scientific">Pycnococcus provasolii</name>
    <dbReference type="NCBI Taxonomy" id="41880"/>
    <lineage>
        <taxon>Eukaryota</taxon>
        <taxon>Viridiplantae</taxon>
        <taxon>Chlorophyta</taxon>
        <taxon>Pseudoscourfieldiophyceae</taxon>
        <taxon>Pseudoscourfieldiales</taxon>
        <taxon>Pycnococcaceae</taxon>
        <taxon>Pycnococcus</taxon>
    </lineage>
</organism>
<evidence type="ECO:0000313" key="3">
    <source>
        <dbReference type="EMBL" id="GHP09115.1"/>
    </source>
</evidence>
<comment type="caution">
    <text evidence="3">The sequence shown here is derived from an EMBL/GenBank/DDBJ whole genome shotgun (WGS) entry which is preliminary data.</text>
</comment>
<feature type="compositionally biased region" description="Basic residues" evidence="2">
    <location>
        <begin position="1"/>
        <end position="10"/>
    </location>
</feature>
<dbReference type="PANTHER" id="PTHR44749">
    <property type="entry name" value="SUPPRESSOR OF RPS4-RLD 1"/>
    <property type="match status" value="1"/>
</dbReference>
<evidence type="ECO:0000256" key="2">
    <source>
        <dbReference type="SAM" id="MobiDB-lite"/>
    </source>
</evidence>
<feature type="region of interest" description="Disordered" evidence="2">
    <location>
        <begin position="1"/>
        <end position="40"/>
    </location>
</feature>